<comment type="caution">
    <text evidence="3">The sequence shown here is derived from an EMBL/GenBank/DDBJ whole genome shotgun (WGS) entry which is preliminary data.</text>
</comment>
<sequence length="495" mass="52737">MPSGQGRAADGWNGGMPLLPRRRARSSAVVVTALPVMRVPRPAAWWIIPVIVLVGAAVGGTLWWLLSDPALTAPGPGSPGSAGAGTARGEILRTALAAGAGVGAAVTLMLAFRRQRQQEIAAAHATHDATERRVTELYTKAVEQLGSDKAAVRLGGLYALERLAQDNPGHRQTIVNVICAYLRMPYTPPDPVPAPDPGRDRREALRAARRRYQAARAGAPLSADPAPQRESGDREGELQVRLTAQRILTAHLRDDRPAGQRSTLPAALSFWEGMSLDLTGATLIDFYLTGGHVTEAVFIGATFTGVTTFAYTTFTRDATFREATFTGITTFAEATFAGNATFAGATFTEGALFVEVTFIGHTTFRGATFAGNAWFIEATFTEGASFLEATFTGETWFDEATFAGNATFAEVTFVGDATFREATFTRHATFRGATFTRHATFAGATFTEGARLGGAVAVDPAADHAWPEGWRLETTPEGAGRLVREETDGDPALWA</sequence>
<dbReference type="Proteomes" id="UP000611554">
    <property type="component" value="Unassembled WGS sequence"/>
</dbReference>
<keyword evidence="4" id="KW-1185">Reference proteome</keyword>
<protein>
    <recommendedName>
        <fullName evidence="5">Pentapeptide repeat-containing protein</fullName>
    </recommendedName>
</protein>
<evidence type="ECO:0000256" key="1">
    <source>
        <dbReference type="SAM" id="MobiDB-lite"/>
    </source>
</evidence>
<dbReference type="Pfam" id="PF13576">
    <property type="entry name" value="Pentapeptide_3"/>
    <property type="match status" value="2"/>
</dbReference>
<evidence type="ECO:0000256" key="2">
    <source>
        <dbReference type="SAM" id="Phobius"/>
    </source>
</evidence>
<evidence type="ECO:0008006" key="5">
    <source>
        <dbReference type="Google" id="ProtNLM"/>
    </source>
</evidence>
<name>A0ABQ2QRR3_9ACTN</name>
<dbReference type="EMBL" id="BMQJ01000004">
    <property type="protein sequence ID" value="GGP91260.1"/>
    <property type="molecule type" value="Genomic_DNA"/>
</dbReference>
<feature type="region of interest" description="Disordered" evidence="1">
    <location>
        <begin position="475"/>
        <end position="495"/>
    </location>
</feature>
<organism evidence="3 4">
    <name type="scientific">Streptosporangium pseudovulgare</name>
    <dbReference type="NCBI Taxonomy" id="35765"/>
    <lineage>
        <taxon>Bacteria</taxon>
        <taxon>Bacillati</taxon>
        <taxon>Actinomycetota</taxon>
        <taxon>Actinomycetes</taxon>
        <taxon>Streptosporangiales</taxon>
        <taxon>Streptosporangiaceae</taxon>
        <taxon>Streptosporangium</taxon>
    </lineage>
</organism>
<dbReference type="SUPFAM" id="SSF141571">
    <property type="entry name" value="Pentapeptide repeat-like"/>
    <property type="match status" value="1"/>
</dbReference>
<reference evidence="4" key="1">
    <citation type="journal article" date="2019" name="Int. J. Syst. Evol. Microbiol.">
        <title>The Global Catalogue of Microorganisms (GCM) 10K type strain sequencing project: providing services to taxonomists for standard genome sequencing and annotation.</title>
        <authorList>
            <consortium name="The Broad Institute Genomics Platform"/>
            <consortium name="The Broad Institute Genome Sequencing Center for Infectious Disease"/>
            <person name="Wu L."/>
            <person name="Ma J."/>
        </authorList>
    </citation>
    <scope>NUCLEOTIDE SEQUENCE [LARGE SCALE GENOMIC DNA]</scope>
    <source>
        <strain evidence="4">JCM 3115</strain>
    </source>
</reference>
<feature type="transmembrane region" description="Helical" evidence="2">
    <location>
        <begin position="43"/>
        <end position="66"/>
    </location>
</feature>
<feature type="transmembrane region" description="Helical" evidence="2">
    <location>
        <begin position="91"/>
        <end position="112"/>
    </location>
</feature>
<accession>A0ABQ2QRR3</accession>
<keyword evidence="2" id="KW-0812">Transmembrane</keyword>
<feature type="region of interest" description="Disordered" evidence="1">
    <location>
        <begin position="214"/>
        <end position="237"/>
    </location>
</feature>
<evidence type="ECO:0000313" key="4">
    <source>
        <dbReference type="Proteomes" id="UP000611554"/>
    </source>
</evidence>
<proteinExistence type="predicted"/>
<evidence type="ECO:0000313" key="3">
    <source>
        <dbReference type="EMBL" id="GGP91260.1"/>
    </source>
</evidence>
<dbReference type="InterPro" id="IPR001646">
    <property type="entry name" value="5peptide_repeat"/>
</dbReference>
<keyword evidence="2" id="KW-1133">Transmembrane helix</keyword>
<gene>
    <name evidence="3" type="ORF">GCM10010140_21220</name>
</gene>
<dbReference type="Gene3D" id="2.160.20.80">
    <property type="entry name" value="E3 ubiquitin-protein ligase SopA"/>
    <property type="match status" value="2"/>
</dbReference>
<keyword evidence="2" id="KW-0472">Membrane</keyword>